<keyword evidence="5 8" id="KW-0812">Transmembrane</keyword>
<feature type="transmembrane region" description="Helical" evidence="8">
    <location>
        <begin position="7"/>
        <end position="27"/>
    </location>
</feature>
<proteinExistence type="predicted"/>
<evidence type="ECO:0000256" key="6">
    <source>
        <dbReference type="ARBA" id="ARBA00022989"/>
    </source>
</evidence>
<dbReference type="InterPro" id="IPR055348">
    <property type="entry name" value="DctQ"/>
</dbReference>
<gene>
    <name evidence="10" type="ORF">LCGC14_0675730</name>
</gene>
<keyword evidence="3" id="KW-1003">Cell membrane</keyword>
<dbReference type="GO" id="GO:0015740">
    <property type="term" value="P:C4-dicarboxylate transport"/>
    <property type="evidence" value="ECO:0007669"/>
    <property type="project" value="TreeGrafter"/>
</dbReference>
<evidence type="ECO:0000256" key="2">
    <source>
        <dbReference type="ARBA" id="ARBA00022448"/>
    </source>
</evidence>
<keyword evidence="4" id="KW-0997">Cell inner membrane</keyword>
<feature type="transmembrane region" description="Helical" evidence="8">
    <location>
        <begin position="127"/>
        <end position="147"/>
    </location>
</feature>
<feature type="transmembrane region" description="Helical" evidence="8">
    <location>
        <begin position="47"/>
        <end position="65"/>
    </location>
</feature>
<dbReference type="PROSITE" id="PS51257">
    <property type="entry name" value="PROKAR_LIPOPROTEIN"/>
    <property type="match status" value="1"/>
</dbReference>
<evidence type="ECO:0000256" key="1">
    <source>
        <dbReference type="ARBA" id="ARBA00004429"/>
    </source>
</evidence>
<dbReference type="GO" id="GO:0022857">
    <property type="term" value="F:transmembrane transporter activity"/>
    <property type="evidence" value="ECO:0007669"/>
    <property type="project" value="TreeGrafter"/>
</dbReference>
<dbReference type="PANTHER" id="PTHR35011:SF2">
    <property type="entry name" value="2,3-DIKETO-L-GULONATE TRAP TRANSPORTER SMALL PERMEASE PROTEIN YIAM"/>
    <property type="match status" value="1"/>
</dbReference>
<protein>
    <recommendedName>
        <fullName evidence="9">Tripartite ATP-independent periplasmic transporters DctQ component domain-containing protein</fullName>
    </recommendedName>
</protein>
<comment type="caution">
    <text evidence="10">The sequence shown here is derived from an EMBL/GenBank/DDBJ whole genome shotgun (WGS) entry which is preliminary data.</text>
</comment>
<evidence type="ECO:0000256" key="5">
    <source>
        <dbReference type="ARBA" id="ARBA00022692"/>
    </source>
</evidence>
<evidence type="ECO:0000256" key="8">
    <source>
        <dbReference type="SAM" id="Phobius"/>
    </source>
</evidence>
<accession>A0A0F9QPP9</accession>
<keyword evidence="6 8" id="KW-1133">Transmembrane helix</keyword>
<dbReference type="Pfam" id="PF04290">
    <property type="entry name" value="DctQ"/>
    <property type="match status" value="1"/>
</dbReference>
<dbReference type="InterPro" id="IPR007387">
    <property type="entry name" value="TRAP_DctQ"/>
</dbReference>
<evidence type="ECO:0000313" key="10">
    <source>
        <dbReference type="EMBL" id="KKN46165.1"/>
    </source>
</evidence>
<dbReference type="AlphaFoldDB" id="A0A0F9QPP9"/>
<comment type="subcellular location">
    <subcellularLocation>
        <location evidence="1">Cell inner membrane</location>
        <topology evidence="1">Multi-pass membrane protein</topology>
    </subcellularLocation>
</comment>
<organism evidence="10">
    <name type="scientific">marine sediment metagenome</name>
    <dbReference type="NCBI Taxonomy" id="412755"/>
    <lineage>
        <taxon>unclassified sequences</taxon>
        <taxon>metagenomes</taxon>
        <taxon>ecological metagenomes</taxon>
    </lineage>
</organism>
<evidence type="ECO:0000256" key="7">
    <source>
        <dbReference type="ARBA" id="ARBA00023136"/>
    </source>
</evidence>
<keyword evidence="7 8" id="KW-0472">Membrane</keyword>
<dbReference type="PANTHER" id="PTHR35011">
    <property type="entry name" value="2,3-DIKETO-L-GULONATE TRAP TRANSPORTER SMALL PERMEASE PROTEIN YIAM"/>
    <property type="match status" value="1"/>
</dbReference>
<dbReference type="GO" id="GO:0005886">
    <property type="term" value="C:plasma membrane"/>
    <property type="evidence" value="ECO:0007669"/>
    <property type="project" value="UniProtKB-SubCell"/>
</dbReference>
<keyword evidence="2" id="KW-0813">Transport</keyword>
<feature type="transmembrane region" description="Helical" evidence="8">
    <location>
        <begin position="86"/>
        <end position="107"/>
    </location>
</feature>
<evidence type="ECO:0000256" key="4">
    <source>
        <dbReference type="ARBA" id="ARBA00022519"/>
    </source>
</evidence>
<reference evidence="10" key="1">
    <citation type="journal article" date="2015" name="Nature">
        <title>Complex archaea that bridge the gap between prokaryotes and eukaryotes.</title>
        <authorList>
            <person name="Spang A."/>
            <person name="Saw J.H."/>
            <person name="Jorgensen S.L."/>
            <person name="Zaremba-Niedzwiedzka K."/>
            <person name="Martijn J."/>
            <person name="Lind A.E."/>
            <person name="van Eijk R."/>
            <person name="Schleper C."/>
            <person name="Guy L."/>
            <person name="Ettema T.J."/>
        </authorList>
    </citation>
    <scope>NUCLEOTIDE SEQUENCE</scope>
</reference>
<dbReference type="EMBL" id="LAZR01001345">
    <property type="protein sequence ID" value="KKN46165.1"/>
    <property type="molecule type" value="Genomic_DNA"/>
</dbReference>
<feature type="domain" description="Tripartite ATP-independent periplasmic transporters DctQ component" evidence="9">
    <location>
        <begin position="23"/>
        <end position="144"/>
    </location>
</feature>
<name>A0A0F9QPP9_9ZZZZ</name>
<evidence type="ECO:0000256" key="3">
    <source>
        <dbReference type="ARBA" id="ARBA00022475"/>
    </source>
</evidence>
<evidence type="ECO:0000259" key="9">
    <source>
        <dbReference type="Pfam" id="PF04290"/>
    </source>
</evidence>
<sequence length="172" mass="19128">MRRLERIFVSINAAVVIGCLSSMALVVGANVALRYTTNHSLSWADESARYLMIWMTFLGAGLALRQGGHVAITNLHDVMTTKAQRLLRTAIVLILLLFFGFMVFVGWEYMQRAQFQMTPALRLSFRYVYTAIPVGFSLLIVHLLLVAKPFILAGHYIQPDGQSDNLPGPANG</sequence>